<dbReference type="FunFam" id="1.10.418.10:FF:000020">
    <property type="entry name" value="Cytospin-A isoform 1"/>
    <property type="match status" value="1"/>
</dbReference>
<sequence length="975" mass="106734">MPTTGKTLPKVPVSKVSGSQIPEPAIRRTQRVPKAYEQTKAEADPFLRPLCRSAPRAKPLYKSSSCHDIKSSRSNSNSSAGSRDSSKESRPKKVNPVRKPSSTVALPAAVLRESNNSSLYMNASSSVSGDRIYVNSDLLSRVEKEKKQYEARISELTQLTESRKTEIERLSIEVKNLREAKERAEFLIQRHSLKRKAGVDISADMDSCSSCLRPLFEENSLSTAVPVTSTTPDQQSVASGASGTPTTTTDEQPAFKKPNVTSLEDIIHEMEEVNYSTTEELEATMNELREMQRTLDGTQEENRTLASDRAILLESLCTQTAKLEHSRLQIDQLKHLLITNPSADSREAHYLELFNSIDSEKQILLAQNNDLAQRCESLDVECRQLTEKMESMNAEMDQLKADAAAVLYPSVMYLKGELSMDDLNSKVECLTRHVALWQERYEAELAEHEHEVTEFKLYERDLLKAVQVSDSIRHESEGQVALYKMKVYELKDQVERMSAELETAIREKSLLQDQLSKMIDTSTKSTQSPLISPIPLPSSSSVEKRSVGVMTLPVETNSTETSYLPPQTSSAQPVITATQIPRAASTSSTPAANTFHLPRTYMQKLSLSPSVSPGGPVSTNSSTSIRRAGPTVQSLIQSIENQVKVVQHQQKTKTCSSSPSSTPKSAKMVDGDVTSPLLPQRRLHSAGSSPITTPVRNTPKPVRHLLIDESIVGQSAPGGPPHNPTSPSSGVTASNSQSANSSTPLTRSTPNFGVSRDDAPSKEMAAPHAASSTTPRLKRNLTIPTTSVISKPTDTNVVTANATIAEAVTTVISAAAGDPGVLPQSPSGDSNCPTASDPAACPPPVVPLDPLQELAKRTCAASKRNALLKWCQLRLMRYRAVDVTNFSSSWNDGLALCALLHTYVPQLIAVNWEKVVDGMDKKKRFEIAFKVAESQGIPTTLDLNEMLTYDRPDWASVMAYIASIYKHFEVSNSSY</sequence>
<dbReference type="Proteomes" id="UP000321570">
    <property type="component" value="Unassembled WGS sequence"/>
</dbReference>
<dbReference type="PANTHER" id="PTHR23167">
    <property type="entry name" value="CALPONIN HOMOLOGY DOMAIN-CONTAINING PROTEIN DDB_G0272472-RELATED"/>
    <property type="match status" value="1"/>
</dbReference>
<evidence type="ECO:0000256" key="1">
    <source>
        <dbReference type="ARBA" id="ARBA00009452"/>
    </source>
</evidence>
<feature type="compositionally biased region" description="Polar residues" evidence="4">
    <location>
        <begin position="225"/>
        <end position="243"/>
    </location>
</feature>
<evidence type="ECO:0000259" key="5">
    <source>
        <dbReference type="PROSITE" id="PS50021"/>
    </source>
</evidence>
<keyword evidence="9" id="KW-1185">Reference proteome</keyword>
<feature type="region of interest" description="Disordered" evidence="4">
    <location>
        <begin position="1"/>
        <end position="101"/>
    </location>
</feature>
<dbReference type="InterPro" id="IPR036872">
    <property type="entry name" value="CH_dom_sf"/>
</dbReference>
<evidence type="ECO:0000313" key="9">
    <source>
        <dbReference type="Proteomes" id="UP000321570"/>
    </source>
</evidence>
<accession>A0A0R3SYG9</accession>
<feature type="coiled-coil region" evidence="3">
    <location>
        <begin position="487"/>
        <end position="514"/>
    </location>
</feature>
<feature type="domain" description="Calponin-homology (CH)" evidence="5">
    <location>
        <begin position="861"/>
        <end position="969"/>
    </location>
</feature>
<evidence type="ECO:0000313" key="8">
    <source>
        <dbReference type="Proteomes" id="UP000274504"/>
    </source>
</evidence>
<protein>
    <submittedName>
        <fullName evidence="10">Cytospin-A</fullName>
    </submittedName>
</protein>
<dbReference type="AlphaFoldDB" id="A0A0R3SYG9"/>
<gene>
    <name evidence="6" type="ORF">HDID_LOCUS10812</name>
    <name evidence="7" type="ORF">WMSIL1_LOCUS13191</name>
</gene>
<feature type="coiled-coil region" evidence="3">
    <location>
        <begin position="281"/>
        <end position="308"/>
    </location>
</feature>
<name>A0A0R3SYG9_HYMDI</name>
<dbReference type="OrthoDB" id="21607at2759"/>
<reference evidence="10" key="1">
    <citation type="submission" date="2017-02" db="UniProtKB">
        <authorList>
            <consortium name="WormBaseParasite"/>
        </authorList>
    </citation>
    <scope>IDENTIFICATION</scope>
</reference>
<feature type="compositionally biased region" description="Low complexity" evidence="4">
    <location>
        <begin position="732"/>
        <end position="743"/>
    </location>
</feature>
<dbReference type="Gene3D" id="1.10.418.10">
    <property type="entry name" value="Calponin-like domain"/>
    <property type="match status" value="1"/>
</dbReference>
<feature type="coiled-coil region" evidence="3">
    <location>
        <begin position="139"/>
        <end position="187"/>
    </location>
</feature>
<dbReference type="EMBL" id="CABIJS010000691">
    <property type="protein sequence ID" value="VUZ55344.1"/>
    <property type="molecule type" value="Genomic_DNA"/>
</dbReference>
<evidence type="ECO:0000313" key="7">
    <source>
        <dbReference type="EMBL" id="VUZ55344.1"/>
    </source>
</evidence>
<dbReference type="SMART" id="SM00033">
    <property type="entry name" value="CH"/>
    <property type="match status" value="1"/>
</dbReference>
<dbReference type="SUPFAM" id="SSF47576">
    <property type="entry name" value="Calponin-homology domain, CH-domain"/>
    <property type="match status" value="1"/>
</dbReference>
<dbReference type="PROSITE" id="PS50021">
    <property type="entry name" value="CH"/>
    <property type="match status" value="1"/>
</dbReference>
<organism evidence="10">
    <name type="scientific">Hymenolepis diminuta</name>
    <name type="common">Rat tapeworm</name>
    <dbReference type="NCBI Taxonomy" id="6216"/>
    <lineage>
        <taxon>Eukaryota</taxon>
        <taxon>Metazoa</taxon>
        <taxon>Spiralia</taxon>
        <taxon>Lophotrochozoa</taxon>
        <taxon>Platyhelminthes</taxon>
        <taxon>Cestoda</taxon>
        <taxon>Eucestoda</taxon>
        <taxon>Cyclophyllidea</taxon>
        <taxon>Hymenolepididae</taxon>
        <taxon>Hymenolepis</taxon>
    </lineage>
</organism>
<dbReference type="InterPro" id="IPR001715">
    <property type="entry name" value="CH_dom"/>
</dbReference>
<feature type="region of interest" description="Disordered" evidence="4">
    <location>
        <begin position="819"/>
        <end position="838"/>
    </location>
</feature>
<reference evidence="6 8" key="2">
    <citation type="submission" date="2018-11" db="EMBL/GenBank/DDBJ databases">
        <authorList>
            <consortium name="Pathogen Informatics"/>
        </authorList>
    </citation>
    <scope>NUCLEOTIDE SEQUENCE [LARGE SCALE GENOMIC DNA]</scope>
</reference>
<feature type="region of interest" description="Disordered" evidence="4">
    <location>
        <begin position="225"/>
        <end position="259"/>
    </location>
</feature>
<dbReference type="Proteomes" id="UP000274504">
    <property type="component" value="Unassembled WGS sequence"/>
</dbReference>
<evidence type="ECO:0000313" key="10">
    <source>
        <dbReference type="WBParaSite" id="HDID_0001081401-mRNA-1"/>
    </source>
</evidence>
<feature type="coiled-coil region" evidence="3">
    <location>
        <begin position="368"/>
        <end position="440"/>
    </location>
</feature>
<evidence type="ECO:0000313" key="6">
    <source>
        <dbReference type="EMBL" id="VDL64057.1"/>
    </source>
</evidence>
<evidence type="ECO:0000256" key="2">
    <source>
        <dbReference type="ARBA" id="ARBA00023054"/>
    </source>
</evidence>
<dbReference type="EMBL" id="UYSG01011964">
    <property type="protein sequence ID" value="VDL64057.1"/>
    <property type="molecule type" value="Genomic_DNA"/>
</dbReference>
<evidence type="ECO:0000256" key="4">
    <source>
        <dbReference type="SAM" id="MobiDB-lite"/>
    </source>
</evidence>
<dbReference type="WBParaSite" id="HDID_0001081401-mRNA-1">
    <property type="protein sequence ID" value="HDID_0001081401-mRNA-1"/>
    <property type="gene ID" value="HDID_0001081401"/>
</dbReference>
<dbReference type="PANTHER" id="PTHR23167:SF69">
    <property type="entry name" value="FI18193P1"/>
    <property type="match status" value="1"/>
</dbReference>
<evidence type="ECO:0000256" key="3">
    <source>
        <dbReference type="SAM" id="Coils"/>
    </source>
</evidence>
<reference evidence="7 9" key="3">
    <citation type="submission" date="2019-07" db="EMBL/GenBank/DDBJ databases">
        <authorList>
            <person name="Jastrzebski P J."/>
            <person name="Paukszto L."/>
            <person name="Jastrzebski P J."/>
        </authorList>
    </citation>
    <scope>NUCLEOTIDE SEQUENCE [LARGE SCALE GENOMIC DNA]</scope>
    <source>
        <strain evidence="7 9">WMS-il1</strain>
    </source>
</reference>
<feature type="compositionally biased region" description="Low complexity" evidence="4">
    <location>
        <begin position="607"/>
        <end position="624"/>
    </location>
</feature>
<feature type="region of interest" description="Disordered" evidence="4">
    <location>
        <begin position="607"/>
        <end position="627"/>
    </location>
</feature>
<feature type="compositionally biased region" description="Polar residues" evidence="4">
    <location>
        <begin position="824"/>
        <end position="834"/>
    </location>
</feature>
<feature type="compositionally biased region" description="Polar residues" evidence="4">
    <location>
        <begin position="686"/>
        <end position="696"/>
    </location>
</feature>
<dbReference type="InterPro" id="IPR050540">
    <property type="entry name" value="F-actin_Monoox_Mical"/>
</dbReference>
<proteinExistence type="inferred from homology"/>
<keyword evidence="2 3" id="KW-0175">Coiled coil</keyword>
<comment type="similarity">
    <text evidence="1">Belongs to the cytospin-A family.</text>
</comment>
<feature type="compositionally biased region" description="Low complexity" evidence="4">
    <location>
        <begin position="72"/>
        <end position="83"/>
    </location>
</feature>
<dbReference type="Pfam" id="PF00307">
    <property type="entry name" value="CH"/>
    <property type="match status" value="1"/>
</dbReference>
<feature type="compositionally biased region" description="Low complexity" evidence="4">
    <location>
        <begin position="647"/>
        <end position="665"/>
    </location>
</feature>
<feature type="region of interest" description="Disordered" evidence="4">
    <location>
        <begin position="647"/>
        <end position="789"/>
    </location>
</feature>